<dbReference type="InterPro" id="IPR036291">
    <property type="entry name" value="NAD(P)-bd_dom_sf"/>
</dbReference>
<evidence type="ECO:0000313" key="15">
    <source>
        <dbReference type="EMBL" id="OPF81764.1"/>
    </source>
</evidence>
<keyword evidence="4" id="KW-0560">Oxidoreductase</keyword>
<feature type="domain" description="Alcohol dehydrogenase-like N-terminal" evidence="14">
    <location>
        <begin position="31"/>
        <end position="145"/>
    </location>
</feature>
<dbReference type="Pfam" id="PF08240">
    <property type="entry name" value="ADH_N"/>
    <property type="match status" value="1"/>
</dbReference>
<dbReference type="PANTHER" id="PTHR43401">
    <property type="entry name" value="L-THREONINE 3-DEHYDROGENASE"/>
    <property type="match status" value="1"/>
</dbReference>
<keyword evidence="2 12" id="KW-0479">Metal-binding</keyword>
<evidence type="ECO:0000256" key="10">
    <source>
        <dbReference type="ARBA" id="ARBA00048685"/>
    </source>
</evidence>
<comment type="catalytic activity">
    <reaction evidence="11">
        <text>2-deoxy-scyllo-inosamine + NADP(+) = 3-amino-2,3-dideoxy-scyllo-inosose + NADPH + H(+)</text>
        <dbReference type="Rhea" id="RHEA:33879"/>
        <dbReference type="ChEBI" id="CHEBI:15378"/>
        <dbReference type="ChEBI" id="CHEBI:57783"/>
        <dbReference type="ChEBI" id="CHEBI:58349"/>
        <dbReference type="ChEBI" id="CHEBI:65002"/>
        <dbReference type="ChEBI" id="CHEBI:65003"/>
        <dbReference type="EC" id="1.1.1.329"/>
    </reaction>
</comment>
<evidence type="ECO:0000313" key="16">
    <source>
        <dbReference type="Proteomes" id="UP000033615"/>
    </source>
</evidence>
<comment type="catalytic activity">
    <reaction evidence="10">
        <text>2-deoxy-scyllo-inosamine + NAD(+) = 3-amino-2,3-dideoxy-scyllo-inosose + NADH + H(+)</text>
        <dbReference type="Rhea" id="RHEA:33883"/>
        <dbReference type="ChEBI" id="CHEBI:15378"/>
        <dbReference type="ChEBI" id="CHEBI:57540"/>
        <dbReference type="ChEBI" id="CHEBI:57945"/>
        <dbReference type="ChEBI" id="CHEBI:65002"/>
        <dbReference type="ChEBI" id="CHEBI:65003"/>
        <dbReference type="EC" id="1.1.1.329"/>
    </reaction>
</comment>
<evidence type="ECO:0000256" key="12">
    <source>
        <dbReference type="RuleBase" id="RU361277"/>
    </source>
</evidence>
<dbReference type="GO" id="GO:0008270">
    <property type="term" value="F:zinc ion binding"/>
    <property type="evidence" value="ECO:0007669"/>
    <property type="project" value="InterPro"/>
</dbReference>
<evidence type="ECO:0000256" key="9">
    <source>
        <dbReference type="ARBA" id="ARBA00039387"/>
    </source>
</evidence>
<evidence type="ECO:0000259" key="13">
    <source>
        <dbReference type="Pfam" id="PF00107"/>
    </source>
</evidence>
<dbReference type="Proteomes" id="UP000033615">
    <property type="component" value="Unassembled WGS sequence"/>
</dbReference>
<comment type="cofactor">
    <cofactor evidence="1 12">
        <name>Zn(2+)</name>
        <dbReference type="ChEBI" id="CHEBI:29105"/>
    </cofactor>
</comment>
<comment type="caution">
    <text evidence="15">The sequence shown here is derived from an EMBL/GenBank/DDBJ whole genome shotgun (WGS) entry which is preliminary data.</text>
</comment>
<gene>
    <name evidence="15" type="ORF">VT50_0208855</name>
</gene>
<proteinExistence type="inferred from homology"/>
<dbReference type="InterPro" id="IPR002328">
    <property type="entry name" value="ADH_Zn_CS"/>
</dbReference>
<dbReference type="Gene3D" id="3.40.50.720">
    <property type="entry name" value="NAD(P)-binding Rossmann-like Domain"/>
    <property type="match status" value="1"/>
</dbReference>
<dbReference type="EMBL" id="LAKD02000018">
    <property type="protein sequence ID" value="OPF81764.1"/>
    <property type="molecule type" value="Genomic_DNA"/>
</dbReference>
<dbReference type="AlphaFoldDB" id="A0A1V4D8T9"/>
<dbReference type="Gene3D" id="3.90.180.10">
    <property type="entry name" value="Medium-chain alcohol dehydrogenases, catalytic domain"/>
    <property type="match status" value="1"/>
</dbReference>
<dbReference type="SUPFAM" id="SSF51735">
    <property type="entry name" value="NAD(P)-binding Rossmann-fold domains"/>
    <property type="match status" value="1"/>
</dbReference>
<keyword evidence="16" id="KW-1185">Reference proteome</keyword>
<feature type="domain" description="Alcohol dehydrogenase-like C-terminal" evidence="13">
    <location>
        <begin position="183"/>
        <end position="297"/>
    </location>
</feature>
<dbReference type="EC" id="1.1.1.329" evidence="8"/>
<evidence type="ECO:0000256" key="3">
    <source>
        <dbReference type="ARBA" id="ARBA00022833"/>
    </source>
</evidence>
<evidence type="ECO:0000256" key="4">
    <source>
        <dbReference type="ARBA" id="ARBA00023002"/>
    </source>
</evidence>
<dbReference type="OrthoDB" id="9797931at2"/>
<accession>A0A1V4D8T9</accession>
<evidence type="ECO:0000256" key="8">
    <source>
        <dbReference type="ARBA" id="ARBA00039102"/>
    </source>
</evidence>
<evidence type="ECO:0000256" key="1">
    <source>
        <dbReference type="ARBA" id="ARBA00001947"/>
    </source>
</evidence>
<evidence type="ECO:0000256" key="7">
    <source>
        <dbReference type="ARBA" id="ARBA00038004"/>
    </source>
</evidence>
<name>A0A1V4D8T9_9ACTN</name>
<dbReference type="PANTHER" id="PTHR43401:SF2">
    <property type="entry name" value="L-THREONINE 3-DEHYDROGENASE"/>
    <property type="match status" value="1"/>
</dbReference>
<evidence type="ECO:0000256" key="2">
    <source>
        <dbReference type="ARBA" id="ARBA00022723"/>
    </source>
</evidence>
<reference evidence="15" key="1">
    <citation type="submission" date="2016-12" db="EMBL/GenBank/DDBJ databases">
        <title>Genome sequence of Streptomyces antioxidans MUSC 164.</title>
        <authorList>
            <person name="Lee L.-H."/>
            <person name="Ser H.-L."/>
        </authorList>
    </citation>
    <scope>NUCLEOTIDE SEQUENCE [LARGE SCALE GENOMIC DNA]</scope>
    <source>
        <strain evidence="15">MUSC 164</strain>
    </source>
</reference>
<evidence type="ECO:0000256" key="11">
    <source>
        <dbReference type="ARBA" id="ARBA00049085"/>
    </source>
</evidence>
<dbReference type="RefSeq" id="WP_046088263.1">
    <property type="nucleotide sequence ID" value="NZ_LAKD02000018.1"/>
</dbReference>
<dbReference type="InterPro" id="IPR013154">
    <property type="entry name" value="ADH-like_N"/>
</dbReference>
<organism evidence="15 16">
    <name type="scientific">Streptomyces antioxidans</name>
    <dbReference type="NCBI Taxonomy" id="1507734"/>
    <lineage>
        <taxon>Bacteria</taxon>
        <taxon>Bacillati</taxon>
        <taxon>Actinomycetota</taxon>
        <taxon>Actinomycetes</taxon>
        <taxon>Kitasatosporales</taxon>
        <taxon>Streptomycetaceae</taxon>
        <taxon>Streptomyces</taxon>
    </lineage>
</organism>
<dbReference type="GO" id="GO:0016491">
    <property type="term" value="F:oxidoreductase activity"/>
    <property type="evidence" value="ECO:0007669"/>
    <property type="project" value="UniProtKB-KW"/>
</dbReference>
<dbReference type="Pfam" id="PF00107">
    <property type="entry name" value="ADH_zinc_N"/>
    <property type="match status" value="1"/>
</dbReference>
<comment type="pathway">
    <text evidence="6">Metabolic intermediate biosynthesis; 2-deoxystreptamine biosynthesis; 2-deoxystreptamine from D-glucose 6-phosphate: step 3/4.</text>
</comment>
<dbReference type="InterPro" id="IPR011032">
    <property type="entry name" value="GroES-like_sf"/>
</dbReference>
<dbReference type="SUPFAM" id="SSF50129">
    <property type="entry name" value="GroES-like"/>
    <property type="match status" value="1"/>
</dbReference>
<comment type="function">
    <text evidence="5">Catalyzes the oxidation of 2-deoxy-scyllo-inosamine (DOIA) with NAD(+) or NADP(+), forming 3-amino-2,3-dideoxy-scyllo-inosose (amino-DOI).</text>
</comment>
<dbReference type="InterPro" id="IPR050129">
    <property type="entry name" value="Zn_alcohol_dh"/>
</dbReference>
<evidence type="ECO:0000259" key="14">
    <source>
        <dbReference type="Pfam" id="PF08240"/>
    </source>
</evidence>
<sequence length="345" mass="35065">MSDEAAVHTAIVWDGPRHARAEERTPPGPLGPGAVRVRVTSAGVCGTDIAVWSGQAARGRPGTVLGHEFGGRVIARADDVAGVGAAGVAIHDLVAVDPNVSCGTCAHCGRGHRARCAGRRLMGVDLDGGFQRTVDVPAAQLVPVPGADPRALGLVEPLAVGVHAVARAGVADGDRLGVIGGGPIGMASVVEARRRGADRTVLESDETRRTAIARTGAAAVAAGGWPDRGLDAVIDTVGRAATVRAALDAVRDGGTVCVVGLSHDDHLPPPDQLVRRELTLVGSFCYSTADLRVAAQLVIGQGLDTVPVELTTGLERIPGLLDRIGGGRMGRGKALVVPRAEGPTG</sequence>
<protein>
    <recommendedName>
        <fullName evidence="9">2-deoxy-scyllo-inosamine dehydrogenase</fullName>
        <ecNumber evidence="8">1.1.1.329</ecNumber>
    </recommendedName>
</protein>
<evidence type="ECO:0000256" key="5">
    <source>
        <dbReference type="ARBA" id="ARBA00037678"/>
    </source>
</evidence>
<dbReference type="InterPro" id="IPR013149">
    <property type="entry name" value="ADH-like_C"/>
</dbReference>
<comment type="similarity">
    <text evidence="7">Belongs to the zinc-containing alcohol dehydrogenase family. DOIA dehydrogenase subfamily.</text>
</comment>
<evidence type="ECO:0000256" key="6">
    <source>
        <dbReference type="ARBA" id="ARBA00037908"/>
    </source>
</evidence>
<keyword evidence="3 12" id="KW-0862">Zinc</keyword>
<dbReference type="PROSITE" id="PS00059">
    <property type="entry name" value="ADH_ZINC"/>
    <property type="match status" value="1"/>
</dbReference>
<dbReference type="PRINTS" id="PR00368">
    <property type="entry name" value="FADPNR"/>
</dbReference>